<dbReference type="Pfam" id="PF17428">
    <property type="entry name" value="DUF5412"/>
    <property type="match status" value="1"/>
</dbReference>
<keyword evidence="1" id="KW-1133">Transmembrane helix</keyword>
<name>A0A938XWG3_9FIRM</name>
<keyword evidence="3" id="KW-1185">Reference proteome</keyword>
<dbReference type="Proteomes" id="UP000774000">
    <property type="component" value="Unassembled WGS sequence"/>
</dbReference>
<evidence type="ECO:0000313" key="2">
    <source>
        <dbReference type="EMBL" id="MBM7556545.1"/>
    </source>
</evidence>
<protein>
    <submittedName>
        <fullName evidence="2">Uncharacterized protein</fullName>
    </submittedName>
</protein>
<sequence>MKFRWISKSRGTVILLYILIFIIFCFALALGATQEEYDVITSPNQNYNIVCVEYDEGALGGSIEINLVKINTNKKDTNVRTLYKRRWGERPSIAWIDNNIIKLLYFC</sequence>
<feature type="transmembrane region" description="Helical" evidence="1">
    <location>
        <begin position="12"/>
        <end position="32"/>
    </location>
</feature>
<evidence type="ECO:0000256" key="1">
    <source>
        <dbReference type="SAM" id="Phobius"/>
    </source>
</evidence>
<accession>A0A938XWG3</accession>
<reference evidence="2" key="1">
    <citation type="submission" date="2021-01" db="EMBL/GenBank/DDBJ databases">
        <title>Genomic Encyclopedia of Type Strains, Phase IV (KMG-IV): sequencing the most valuable type-strain genomes for metagenomic binning, comparative biology and taxonomic classification.</title>
        <authorList>
            <person name="Goeker M."/>
        </authorList>
    </citation>
    <scope>NUCLEOTIDE SEQUENCE</scope>
    <source>
        <strain evidence="2">DSM 23230</strain>
    </source>
</reference>
<dbReference type="InterPro" id="IPR035406">
    <property type="entry name" value="DUF5412"/>
</dbReference>
<dbReference type="RefSeq" id="WP_204701328.1">
    <property type="nucleotide sequence ID" value="NZ_JAFBDQ010000006.1"/>
</dbReference>
<gene>
    <name evidence="2" type="ORF">JOC47_001396</name>
</gene>
<keyword evidence="1" id="KW-0812">Transmembrane</keyword>
<dbReference type="AlphaFoldDB" id="A0A938XWG3"/>
<proteinExistence type="predicted"/>
<evidence type="ECO:0000313" key="3">
    <source>
        <dbReference type="Proteomes" id="UP000774000"/>
    </source>
</evidence>
<organism evidence="2 3">
    <name type="scientific">Halanaerobacter jeridensis</name>
    <dbReference type="NCBI Taxonomy" id="706427"/>
    <lineage>
        <taxon>Bacteria</taxon>
        <taxon>Bacillati</taxon>
        <taxon>Bacillota</taxon>
        <taxon>Clostridia</taxon>
        <taxon>Halanaerobiales</taxon>
        <taxon>Halobacteroidaceae</taxon>
        <taxon>Halanaerobacter</taxon>
    </lineage>
</organism>
<comment type="caution">
    <text evidence="2">The sequence shown here is derived from an EMBL/GenBank/DDBJ whole genome shotgun (WGS) entry which is preliminary data.</text>
</comment>
<keyword evidence="1" id="KW-0472">Membrane</keyword>
<dbReference type="EMBL" id="JAFBDQ010000006">
    <property type="protein sequence ID" value="MBM7556545.1"/>
    <property type="molecule type" value="Genomic_DNA"/>
</dbReference>